<proteinExistence type="predicted"/>
<comment type="caution">
    <text evidence="2">The sequence shown here is derived from an EMBL/GenBank/DDBJ whole genome shotgun (WGS) entry which is preliminary data.</text>
</comment>
<name>A0A9D4SJW3_DERFA</name>
<evidence type="ECO:0000256" key="1">
    <source>
        <dbReference type="SAM" id="MobiDB-lite"/>
    </source>
</evidence>
<dbReference type="EMBL" id="SDOV01000002">
    <property type="protein sequence ID" value="KAH7644076.1"/>
    <property type="molecule type" value="Genomic_DNA"/>
</dbReference>
<dbReference type="AlphaFoldDB" id="A0A9D4SJW3"/>
<evidence type="ECO:0000313" key="2">
    <source>
        <dbReference type="EMBL" id="KAH7644076.1"/>
    </source>
</evidence>
<accession>A0A9D4SJW3</accession>
<reference evidence="2" key="1">
    <citation type="submission" date="2020-06" db="EMBL/GenBank/DDBJ databases">
        <authorList>
            <person name="Ji K."/>
            <person name="Li J."/>
        </authorList>
    </citation>
    <scope>NUCLEOTIDE SEQUENCE</scope>
    <source>
        <strain evidence="2">JKM2019</strain>
        <tissue evidence="2">Whole body</tissue>
    </source>
</reference>
<reference evidence="2" key="2">
    <citation type="journal article" date="2021" name="World Allergy Organ. J.">
        <title>Chromosome-level assembly of Dermatophagoides farinae genome and transcriptome reveals two novel allergens Der f 37 and Der f 39.</title>
        <authorList>
            <person name="Chen J."/>
            <person name="Cai Z."/>
            <person name="Fan D."/>
            <person name="Hu J."/>
            <person name="Hou Y."/>
            <person name="He Y."/>
            <person name="Zhang Z."/>
            <person name="Zhao Z."/>
            <person name="Gao P."/>
            <person name="Hu W."/>
            <person name="Sun J."/>
            <person name="Li J."/>
            <person name="Ji K."/>
        </authorList>
    </citation>
    <scope>NUCLEOTIDE SEQUENCE</scope>
    <source>
        <strain evidence="2">JKM2019</strain>
    </source>
</reference>
<organism evidence="2">
    <name type="scientific">Dermatophagoides farinae</name>
    <name type="common">American house dust mite</name>
    <dbReference type="NCBI Taxonomy" id="6954"/>
    <lineage>
        <taxon>Eukaryota</taxon>
        <taxon>Metazoa</taxon>
        <taxon>Ecdysozoa</taxon>
        <taxon>Arthropoda</taxon>
        <taxon>Chelicerata</taxon>
        <taxon>Arachnida</taxon>
        <taxon>Acari</taxon>
        <taxon>Acariformes</taxon>
        <taxon>Sarcoptiformes</taxon>
        <taxon>Astigmata</taxon>
        <taxon>Psoroptidia</taxon>
        <taxon>Analgoidea</taxon>
        <taxon>Pyroglyphidae</taxon>
        <taxon>Dermatophagoidinae</taxon>
        <taxon>Dermatophagoides</taxon>
    </lineage>
</organism>
<dbReference type="Proteomes" id="UP000828236">
    <property type="component" value="Unassembled WGS sequence"/>
</dbReference>
<protein>
    <submittedName>
        <fullName evidence="2">Uncharacterized protein</fullName>
    </submittedName>
</protein>
<gene>
    <name evidence="2" type="ORF">HUG17_6438</name>
</gene>
<sequence>MKLKSFKNYVRQRTISNSNNSNNKKSQKSKDHHLSYDTISLAGNLFRTELNESRRNSRSNSISSTRTDIMDNTINSSNELAQLKTIHHMSASSPSISFHHYRPQRLSTTTTTTKTAATTTTTTTVIITPC</sequence>
<feature type="region of interest" description="Disordered" evidence="1">
    <location>
        <begin position="1"/>
        <end position="35"/>
    </location>
</feature>